<dbReference type="EMBL" id="REGN01006910">
    <property type="protein sequence ID" value="RNA07887.1"/>
    <property type="molecule type" value="Genomic_DNA"/>
</dbReference>
<protein>
    <submittedName>
        <fullName evidence="1">Uncharacterized protein</fullName>
    </submittedName>
</protein>
<dbReference type="Proteomes" id="UP000276133">
    <property type="component" value="Unassembled WGS sequence"/>
</dbReference>
<organism evidence="1 2">
    <name type="scientific">Brachionus plicatilis</name>
    <name type="common">Marine rotifer</name>
    <name type="synonym">Brachionus muelleri</name>
    <dbReference type="NCBI Taxonomy" id="10195"/>
    <lineage>
        <taxon>Eukaryota</taxon>
        <taxon>Metazoa</taxon>
        <taxon>Spiralia</taxon>
        <taxon>Gnathifera</taxon>
        <taxon>Rotifera</taxon>
        <taxon>Eurotatoria</taxon>
        <taxon>Monogononta</taxon>
        <taxon>Pseudotrocha</taxon>
        <taxon>Ploima</taxon>
        <taxon>Brachionidae</taxon>
        <taxon>Brachionus</taxon>
    </lineage>
</organism>
<proteinExistence type="predicted"/>
<reference evidence="1 2" key="1">
    <citation type="journal article" date="2018" name="Sci. Rep.">
        <title>Genomic signatures of local adaptation to the degree of environmental predictability in rotifers.</title>
        <authorList>
            <person name="Franch-Gras L."/>
            <person name="Hahn C."/>
            <person name="Garcia-Roger E.M."/>
            <person name="Carmona M.J."/>
            <person name="Serra M."/>
            <person name="Gomez A."/>
        </authorList>
    </citation>
    <scope>NUCLEOTIDE SEQUENCE [LARGE SCALE GENOMIC DNA]</scope>
    <source>
        <strain evidence="1">HYR1</strain>
    </source>
</reference>
<accession>A0A3M7Q8W1</accession>
<sequence length="80" mass="9026">MTLSFAQISSKLSSYNLPIIDSLALEFAHIIQKRNFNVKLNNIHIVADLLSFLKYSIKNMLVCISKSSQSNHKASAHNQH</sequence>
<evidence type="ECO:0000313" key="2">
    <source>
        <dbReference type="Proteomes" id="UP000276133"/>
    </source>
</evidence>
<comment type="caution">
    <text evidence="1">The sequence shown here is derived from an EMBL/GenBank/DDBJ whole genome shotgun (WGS) entry which is preliminary data.</text>
</comment>
<name>A0A3M7Q8W1_BRAPC</name>
<keyword evidence="2" id="KW-1185">Reference proteome</keyword>
<gene>
    <name evidence="1" type="ORF">BpHYR1_046579</name>
</gene>
<dbReference type="AlphaFoldDB" id="A0A3M7Q8W1"/>
<evidence type="ECO:0000313" key="1">
    <source>
        <dbReference type="EMBL" id="RNA07887.1"/>
    </source>
</evidence>